<dbReference type="AlphaFoldDB" id="S6AFJ0"/>
<evidence type="ECO:0000313" key="3">
    <source>
        <dbReference type="EMBL" id="BAN34656.1"/>
    </source>
</evidence>
<keyword evidence="2" id="KW-0732">Signal</keyword>
<keyword evidence="4" id="KW-1185">Reference proteome</keyword>
<feature type="region of interest" description="Disordered" evidence="1">
    <location>
        <begin position="89"/>
        <end position="111"/>
    </location>
</feature>
<evidence type="ECO:0000256" key="1">
    <source>
        <dbReference type="SAM" id="MobiDB-lite"/>
    </source>
</evidence>
<dbReference type="HOGENOM" id="CLU_099393_0_0_4"/>
<dbReference type="OrthoDB" id="9796567at2"/>
<protein>
    <recommendedName>
        <fullName evidence="5">Transmembrane protein</fullName>
    </recommendedName>
</protein>
<dbReference type="InterPro" id="IPR021455">
    <property type="entry name" value="DUF3106"/>
</dbReference>
<proteinExistence type="predicted"/>
<dbReference type="RefSeq" id="WP_009206397.1">
    <property type="nucleotide sequence ID" value="NC_022357.1"/>
</dbReference>
<dbReference type="EMBL" id="AP013066">
    <property type="protein sequence ID" value="BAN34656.1"/>
    <property type="molecule type" value="Genomic_DNA"/>
</dbReference>
<feature type="chain" id="PRO_5004536077" description="Transmembrane protein" evidence="2">
    <location>
        <begin position="24"/>
        <end position="183"/>
    </location>
</feature>
<feature type="region of interest" description="Disordered" evidence="1">
    <location>
        <begin position="126"/>
        <end position="183"/>
    </location>
</feature>
<organism evidence="3 4">
    <name type="scientific">Sulfuricella denitrificans (strain DSM 22764 / NBRC 105220 / skB26)</name>
    <dbReference type="NCBI Taxonomy" id="1163617"/>
    <lineage>
        <taxon>Bacteria</taxon>
        <taxon>Pseudomonadati</taxon>
        <taxon>Pseudomonadota</taxon>
        <taxon>Betaproteobacteria</taxon>
        <taxon>Nitrosomonadales</taxon>
        <taxon>Sulfuricellaceae</taxon>
        <taxon>Sulfuricella</taxon>
    </lineage>
</organism>
<reference evidence="3 4" key="1">
    <citation type="journal article" date="2012" name="Appl. Environ. Microbiol.">
        <title>Draft genome sequence of a psychrotolerant sulfur-oxidizing bacterium, Sulfuricella denitrificans skB26, and proteomic insights into cold adaptation.</title>
        <authorList>
            <person name="Watanabe T."/>
            <person name="Kojima H."/>
            <person name="Fukui M."/>
        </authorList>
    </citation>
    <scope>NUCLEOTIDE SEQUENCE [LARGE SCALE GENOMIC DNA]</scope>
    <source>
        <strain evidence="4">skB26</strain>
    </source>
</reference>
<dbReference type="STRING" id="1163617.SCD_n00815"/>
<dbReference type="eggNOG" id="ENOG5032YRY">
    <property type="taxonomic scope" value="Bacteria"/>
</dbReference>
<name>S6AFJ0_SULDS</name>
<sequence length="183" mass="20762">MARRLLAGIILTFCLLAQGIALAAQPPEPRQPNWAELSLEQKRILSPVGDQWDSMPAIQRKRLLGVAKSYPKMKPDEQQRVQKRLKTWTSLTPDERTQARNKYEKLKQLPPEKRLEIQKKWQEYQQLPEEKKAQLRRGKKAPTPMAAPLAIQTPKANLEPATSDAPAPATQNPTADTTKPFVN</sequence>
<dbReference type="Proteomes" id="UP000015559">
    <property type="component" value="Chromosome"/>
</dbReference>
<feature type="compositionally biased region" description="Basic and acidic residues" evidence="1">
    <location>
        <begin position="93"/>
        <end position="111"/>
    </location>
</feature>
<evidence type="ECO:0000256" key="2">
    <source>
        <dbReference type="SAM" id="SignalP"/>
    </source>
</evidence>
<dbReference type="Pfam" id="PF11304">
    <property type="entry name" value="DUF3106"/>
    <property type="match status" value="1"/>
</dbReference>
<gene>
    <name evidence="3" type="ORF">SCD_n00815</name>
</gene>
<accession>S6AFJ0</accession>
<evidence type="ECO:0000313" key="4">
    <source>
        <dbReference type="Proteomes" id="UP000015559"/>
    </source>
</evidence>
<feature type="signal peptide" evidence="2">
    <location>
        <begin position="1"/>
        <end position="23"/>
    </location>
</feature>
<dbReference type="KEGG" id="sdr:SCD_n00815"/>
<evidence type="ECO:0008006" key="5">
    <source>
        <dbReference type="Google" id="ProtNLM"/>
    </source>
</evidence>